<sequence length="56" mass="6694">MMLLKWMTIVNPFYLFDSYLINSKSLYQFTSRNSKLDCRVQEGMTTHTRYLICSTC</sequence>
<reference evidence="2" key="1">
    <citation type="journal article" date="2010" name="Science">
        <title>Signatures of adaptation to obligate biotrophy in the Hyaloperonospora arabidopsidis genome.</title>
        <authorList>
            <person name="Baxter L."/>
            <person name="Tripathy S."/>
            <person name="Ishaque N."/>
            <person name="Boot N."/>
            <person name="Cabral A."/>
            <person name="Kemen E."/>
            <person name="Thines M."/>
            <person name="Ah-Fong A."/>
            <person name="Anderson R."/>
            <person name="Badejoko W."/>
            <person name="Bittner-Eddy P."/>
            <person name="Boore J.L."/>
            <person name="Chibucos M.C."/>
            <person name="Coates M."/>
            <person name="Dehal P."/>
            <person name="Delehaunty K."/>
            <person name="Dong S."/>
            <person name="Downton P."/>
            <person name="Dumas B."/>
            <person name="Fabro G."/>
            <person name="Fronick C."/>
            <person name="Fuerstenberg S.I."/>
            <person name="Fulton L."/>
            <person name="Gaulin E."/>
            <person name="Govers F."/>
            <person name="Hughes L."/>
            <person name="Humphray S."/>
            <person name="Jiang R.H."/>
            <person name="Judelson H."/>
            <person name="Kamoun S."/>
            <person name="Kyung K."/>
            <person name="Meijer H."/>
            <person name="Minx P."/>
            <person name="Morris P."/>
            <person name="Nelson J."/>
            <person name="Phuntumart V."/>
            <person name="Qutob D."/>
            <person name="Rehmany A."/>
            <person name="Rougon-Cardoso A."/>
            <person name="Ryden P."/>
            <person name="Torto-Alalibo T."/>
            <person name="Studholme D."/>
            <person name="Wang Y."/>
            <person name="Win J."/>
            <person name="Wood J."/>
            <person name="Clifton S.W."/>
            <person name="Rogers J."/>
            <person name="Van den Ackerveken G."/>
            <person name="Jones J.D."/>
            <person name="McDowell J.M."/>
            <person name="Beynon J."/>
            <person name="Tyler B.M."/>
        </authorList>
    </citation>
    <scope>NUCLEOTIDE SEQUENCE [LARGE SCALE GENOMIC DNA]</scope>
    <source>
        <strain evidence="2">Emoy2</strain>
    </source>
</reference>
<reference evidence="1" key="2">
    <citation type="submission" date="2015-06" db="UniProtKB">
        <authorList>
            <consortium name="EnsemblProtists"/>
        </authorList>
    </citation>
    <scope>IDENTIFICATION</scope>
    <source>
        <strain evidence="1">Emoy2</strain>
    </source>
</reference>
<dbReference type="Proteomes" id="UP000011713">
    <property type="component" value="Unassembled WGS sequence"/>
</dbReference>
<dbReference type="InParanoid" id="M4BEB9"/>
<protein>
    <submittedName>
        <fullName evidence="1">Uncharacterized protein</fullName>
    </submittedName>
</protein>
<keyword evidence="2" id="KW-1185">Reference proteome</keyword>
<dbReference type="EMBL" id="JH598174">
    <property type="status" value="NOT_ANNOTATED_CDS"/>
    <property type="molecule type" value="Genomic_DNA"/>
</dbReference>
<dbReference type="AlphaFoldDB" id="M4BEB9"/>
<evidence type="ECO:0000313" key="2">
    <source>
        <dbReference type="Proteomes" id="UP000011713"/>
    </source>
</evidence>
<accession>M4BEB9</accession>
<dbReference type="VEuPathDB" id="FungiDB:HpaG804637"/>
<name>M4BEB9_HYAAE</name>
<organism evidence="1 2">
    <name type="scientific">Hyaloperonospora arabidopsidis (strain Emoy2)</name>
    <name type="common">Downy mildew agent</name>
    <name type="synonym">Peronospora arabidopsidis</name>
    <dbReference type="NCBI Taxonomy" id="559515"/>
    <lineage>
        <taxon>Eukaryota</taxon>
        <taxon>Sar</taxon>
        <taxon>Stramenopiles</taxon>
        <taxon>Oomycota</taxon>
        <taxon>Peronosporomycetes</taxon>
        <taxon>Peronosporales</taxon>
        <taxon>Peronosporaceae</taxon>
        <taxon>Hyaloperonospora</taxon>
    </lineage>
</organism>
<evidence type="ECO:0000313" key="1">
    <source>
        <dbReference type="EnsemblProtists" id="HpaP804637"/>
    </source>
</evidence>
<dbReference type="HOGENOM" id="CLU_3018388_0_0_1"/>
<dbReference type="EnsemblProtists" id="HpaT804637">
    <property type="protein sequence ID" value="HpaP804637"/>
    <property type="gene ID" value="HpaG804637"/>
</dbReference>
<proteinExistence type="predicted"/>